<dbReference type="InterPro" id="IPR050680">
    <property type="entry name" value="YpeA/RimI_acetyltransf"/>
</dbReference>
<dbReference type="PANTHER" id="PTHR43420:SF44">
    <property type="entry name" value="ACETYLTRANSFERASE YPEA"/>
    <property type="match status" value="1"/>
</dbReference>
<dbReference type="PANTHER" id="PTHR43420">
    <property type="entry name" value="ACETYLTRANSFERASE"/>
    <property type="match status" value="1"/>
</dbReference>
<name>A0A5P3XJ69_PARBF</name>
<dbReference type="EMBL" id="CP032452">
    <property type="protein sequence ID" value="QEZ70356.1"/>
    <property type="molecule type" value="Genomic_DNA"/>
</dbReference>
<reference evidence="4 5" key="1">
    <citation type="submission" date="2018-09" db="EMBL/GenBank/DDBJ databases">
        <title>A clostridial neurotoxin that targets Anopheles mosquitoes.</title>
        <authorList>
            <person name="Contreras E."/>
            <person name="Masuyer G."/>
            <person name="Qureshi N."/>
            <person name="Chawla S."/>
            <person name="Lim H.L."/>
            <person name="Chen J."/>
            <person name="Stenmark P."/>
            <person name="Gill S."/>
        </authorList>
    </citation>
    <scope>NUCLEOTIDE SEQUENCE [LARGE SCALE GENOMIC DNA]</scope>
    <source>
        <strain evidence="4 5">Cbm</strain>
    </source>
</reference>
<protein>
    <submittedName>
        <fullName evidence="4">GNAT family N-acetyltransferase</fullName>
    </submittedName>
</protein>
<feature type="domain" description="N-acetyltransferase" evidence="3">
    <location>
        <begin position="158"/>
        <end position="284"/>
    </location>
</feature>
<evidence type="ECO:0000256" key="1">
    <source>
        <dbReference type="ARBA" id="ARBA00022679"/>
    </source>
</evidence>
<dbReference type="CDD" id="cd04301">
    <property type="entry name" value="NAT_SF"/>
    <property type="match status" value="1"/>
</dbReference>
<keyword evidence="1 4" id="KW-0808">Transferase</keyword>
<proteinExistence type="predicted"/>
<keyword evidence="2" id="KW-0012">Acyltransferase</keyword>
<dbReference type="SUPFAM" id="SSF55729">
    <property type="entry name" value="Acyl-CoA N-acyltransferases (Nat)"/>
    <property type="match status" value="2"/>
</dbReference>
<evidence type="ECO:0000313" key="5">
    <source>
        <dbReference type="Proteomes" id="UP000326961"/>
    </source>
</evidence>
<sequence length="284" mass="32354">MVNYDTLENVNIERLHNTFMEAFSDYEVKIDMPILKLKQRLQRTGYVTQASMGASDNDVLVGFILNSIREWDGKLTAYDTGTGVIKEYRNKGITSAMFLNVLKNLKEMEVEQYLLEVIQSNTSAVHLYKKQGFEVSREFECFNLEKKLFTCTPTHQVKHINDITEIDWVKLMSFWDFKPSWQNSIDSIKAVSDEFICSTVSIDDAIVGYGVIDKNTGDIPQIAVDKNYRGKGIGSSIFADLVKNTESSSLNVVNIDSQCVSMNDFLLNLGFKLVVKQYEMILKL</sequence>
<organism evidence="4 5">
    <name type="scientific">Paraclostridium bifermentans</name>
    <name type="common">Clostridium bifermentans</name>
    <dbReference type="NCBI Taxonomy" id="1490"/>
    <lineage>
        <taxon>Bacteria</taxon>
        <taxon>Bacillati</taxon>
        <taxon>Bacillota</taxon>
        <taxon>Clostridia</taxon>
        <taxon>Peptostreptococcales</taxon>
        <taxon>Peptostreptococcaceae</taxon>
        <taxon>Paraclostridium</taxon>
    </lineage>
</organism>
<dbReference type="Pfam" id="PF13673">
    <property type="entry name" value="Acetyltransf_10"/>
    <property type="match status" value="1"/>
</dbReference>
<dbReference type="Gene3D" id="3.40.630.30">
    <property type="match status" value="2"/>
</dbReference>
<evidence type="ECO:0000256" key="2">
    <source>
        <dbReference type="ARBA" id="ARBA00023315"/>
    </source>
</evidence>
<dbReference type="PROSITE" id="PS51186">
    <property type="entry name" value="GNAT"/>
    <property type="match status" value="2"/>
</dbReference>
<dbReference type="Pfam" id="PF00583">
    <property type="entry name" value="Acetyltransf_1"/>
    <property type="match status" value="1"/>
</dbReference>
<dbReference type="InterPro" id="IPR000182">
    <property type="entry name" value="GNAT_dom"/>
</dbReference>
<dbReference type="RefSeq" id="WP_150887189.1">
    <property type="nucleotide sequence ID" value="NZ_CP032452.1"/>
</dbReference>
<evidence type="ECO:0000313" key="4">
    <source>
        <dbReference type="EMBL" id="QEZ70356.1"/>
    </source>
</evidence>
<dbReference type="AlphaFoldDB" id="A0A5P3XJ69"/>
<dbReference type="InterPro" id="IPR016181">
    <property type="entry name" value="Acyl_CoA_acyltransferase"/>
</dbReference>
<gene>
    <name evidence="4" type="ORF">D4A35_16170</name>
</gene>
<dbReference type="GO" id="GO:0016747">
    <property type="term" value="F:acyltransferase activity, transferring groups other than amino-acyl groups"/>
    <property type="evidence" value="ECO:0007669"/>
    <property type="project" value="InterPro"/>
</dbReference>
<accession>A0A5P3XJ69</accession>
<evidence type="ECO:0000259" key="3">
    <source>
        <dbReference type="PROSITE" id="PS51186"/>
    </source>
</evidence>
<dbReference type="Proteomes" id="UP000326961">
    <property type="component" value="Chromosome"/>
</dbReference>
<feature type="domain" description="N-acetyltransferase" evidence="3">
    <location>
        <begin position="2"/>
        <end position="150"/>
    </location>
</feature>